<comment type="caution">
    <text evidence="2">The sequence shown here is derived from an EMBL/GenBank/DDBJ whole genome shotgun (WGS) entry which is preliminary data.</text>
</comment>
<dbReference type="CDD" id="cd02440">
    <property type="entry name" value="AdoMet_MTases"/>
    <property type="match status" value="1"/>
</dbReference>
<dbReference type="Gene3D" id="3.40.50.150">
    <property type="entry name" value="Vaccinia Virus protein VP39"/>
    <property type="match status" value="1"/>
</dbReference>
<dbReference type="SUPFAM" id="SSF53335">
    <property type="entry name" value="S-adenosyl-L-methionine-dependent methyltransferases"/>
    <property type="match status" value="1"/>
</dbReference>
<proteinExistence type="predicted"/>
<evidence type="ECO:0000313" key="3">
    <source>
        <dbReference type="Proteomes" id="UP000038010"/>
    </source>
</evidence>
<accession>A0A0N0NMT2</accession>
<evidence type="ECO:0000313" key="2">
    <source>
        <dbReference type="EMBL" id="KPI40821.1"/>
    </source>
</evidence>
<evidence type="ECO:0000259" key="1">
    <source>
        <dbReference type="Pfam" id="PF13649"/>
    </source>
</evidence>
<gene>
    <name evidence="2" type="ORF">AB675_10540</name>
</gene>
<dbReference type="RefSeq" id="XP_018000784.1">
    <property type="nucleotide sequence ID" value="XM_018139319.1"/>
</dbReference>
<dbReference type="InterPro" id="IPR029063">
    <property type="entry name" value="SAM-dependent_MTases_sf"/>
</dbReference>
<name>A0A0N0NMT2_9EURO</name>
<dbReference type="AlphaFoldDB" id="A0A0N0NMT2"/>
<sequence length="279" mass="30936">MAQSAAKTPWDNPKMVKLMQFGAIITSKPAKDMIVQSGLPKKAAALDKIVVLEQACGTAPLAKLLLETNLLDDTAKSNLEITCADFAPNMVEYVKREIDRSGWKNTTAVQADGMDTKLRSSHYTHVFVEFGPFVLRDSSKGLQECHRMLKPDGMLSTATWQYVPWIDEFKPVFKNNPEFPPFADGTPEAAKRNLEADGFVDVESKAYVHDVAFSVEDVVSALPAILSMIQNTLWTQEQRAQYDAPVRQAIEALLVEKYGAEGMIPWSWEAVVATGRKPS</sequence>
<dbReference type="GeneID" id="28731199"/>
<reference evidence="2 3" key="1">
    <citation type="submission" date="2015-06" db="EMBL/GenBank/DDBJ databases">
        <title>Draft genome of the ant-associated black yeast Phialophora attae CBS 131958.</title>
        <authorList>
            <person name="Moreno L.F."/>
            <person name="Stielow B.J."/>
            <person name="de Hoog S."/>
            <person name="Vicente V.A."/>
            <person name="Weiss V.A."/>
            <person name="de Vries M."/>
            <person name="Cruz L.M."/>
            <person name="Souza E.M."/>
        </authorList>
    </citation>
    <scope>NUCLEOTIDE SEQUENCE [LARGE SCALE GENOMIC DNA]</scope>
    <source>
        <strain evidence="2 3">CBS 131958</strain>
    </source>
</reference>
<dbReference type="InterPro" id="IPR041698">
    <property type="entry name" value="Methyltransf_25"/>
</dbReference>
<dbReference type="Proteomes" id="UP000038010">
    <property type="component" value="Unassembled WGS sequence"/>
</dbReference>
<dbReference type="EMBL" id="LFJN01000011">
    <property type="protein sequence ID" value="KPI40821.1"/>
    <property type="molecule type" value="Genomic_DNA"/>
</dbReference>
<dbReference type="STRING" id="1664694.A0A0N0NMT2"/>
<feature type="domain" description="Methyltransferase" evidence="1">
    <location>
        <begin position="51"/>
        <end position="153"/>
    </location>
</feature>
<dbReference type="Pfam" id="PF13649">
    <property type="entry name" value="Methyltransf_25"/>
    <property type="match status" value="1"/>
</dbReference>
<dbReference type="VEuPathDB" id="FungiDB:AB675_10540"/>
<keyword evidence="3" id="KW-1185">Reference proteome</keyword>
<dbReference type="OrthoDB" id="2013972at2759"/>
<organism evidence="2 3">
    <name type="scientific">Cyphellophora attinorum</name>
    <dbReference type="NCBI Taxonomy" id="1664694"/>
    <lineage>
        <taxon>Eukaryota</taxon>
        <taxon>Fungi</taxon>
        <taxon>Dikarya</taxon>
        <taxon>Ascomycota</taxon>
        <taxon>Pezizomycotina</taxon>
        <taxon>Eurotiomycetes</taxon>
        <taxon>Chaetothyriomycetidae</taxon>
        <taxon>Chaetothyriales</taxon>
        <taxon>Cyphellophoraceae</taxon>
        <taxon>Cyphellophora</taxon>
    </lineage>
</organism>
<protein>
    <recommendedName>
        <fullName evidence="1">Methyltransferase domain-containing protein</fullName>
    </recommendedName>
</protein>